<protein>
    <recommendedName>
        <fullName evidence="9">Magnesium transporter MgtE</fullName>
    </recommendedName>
</protein>
<evidence type="ECO:0000256" key="5">
    <source>
        <dbReference type="ARBA" id="ARBA00022842"/>
    </source>
</evidence>
<dbReference type="InterPro" id="IPR046342">
    <property type="entry name" value="CBS_dom_sf"/>
</dbReference>
<evidence type="ECO:0000256" key="9">
    <source>
        <dbReference type="RuleBase" id="RU362011"/>
    </source>
</evidence>
<comment type="function">
    <text evidence="9">Acts as a magnesium transporter.</text>
</comment>
<dbReference type="Gene3D" id="1.25.60.10">
    <property type="entry name" value="MgtE N-terminal domain-like"/>
    <property type="match status" value="1"/>
</dbReference>
<dbReference type="SUPFAM" id="SSF161093">
    <property type="entry name" value="MgtE membrane domain-like"/>
    <property type="match status" value="1"/>
</dbReference>
<reference evidence="12" key="1">
    <citation type="submission" date="2022-10" db="EMBL/GenBank/DDBJ databases">
        <title>YIM 151497 complete genome.</title>
        <authorList>
            <person name="Chen X."/>
        </authorList>
    </citation>
    <scope>NUCLEOTIDE SEQUENCE</scope>
    <source>
        <strain evidence="12">YIM 151497</strain>
    </source>
</reference>
<sequence>MEDAAPTGPEPDENPESIYDADGRLRSDWYEALRAEIEAGDSEALRKRMEPLHESETGDVIEALPADERVQLVTLLGDAFDYSALTEVDDSVRIELMDELPNAEIARGVADLDSDDAVYILEDIDAEDRDEILAQMPAFDRISLKRSLDFPEDSAGRRMQTDFIAIPPFWTVGQTIDYLRTNDDLPDDFYQIYVVDPGFNLLGTIPLDRILRVQRATRIEDIMNTQIRQIDATLDQEEAARIFERYDQVEVAVVDESRRLVGVLTIDDIVDVINEEASEDIHRLGGVGDEDISRTVPGVVRSRATWLLVNLGTATLASLVIGLFDGTIEQMVALAVLMPIVASMGGVAGTQTMTVTVRAISQRELDKNNAWRLIRRELLVGLTNGVIFAVLLGVITGFRFANPALGLVIGMAMVVNMIVAGGCGILIPMLLNRLKIDPAVASSTFVMTFTDVIGFFAFLALAGWWFGLF</sequence>
<feature type="transmembrane region" description="Helical" evidence="9">
    <location>
        <begin position="404"/>
        <end position="431"/>
    </location>
</feature>
<accession>A0ABY6IWD0</accession>
<dbReference type="PROSITE" id="PS51371">
    <property type="entry name" value="CBS"/>
    <property type="match status" value="1"/>
</dbReference>
<dbReference type="CDD" id="cd04606">
    <property type="entry name" value="CBS_pair_Mg_transporter"/>
    <property type="match status" value="1"/>
</dbReference>
<dbReference type="PANTHER" id="PTHR43773">
    <property type="entry name" value="MAGNESIUM TRANSPORTER MGTE"/>
    <property type="match status" value="1"/>
</dbReference>
<keyword evidence="6 9" id="KW-1133">Transmembrane helix</keyword>
<evidence type="ECO:0000256" key="2">
    <source>
        <dbReference type="ARBA" id="ARBA00009749"/>
    </source>
</evidence>
<dbReference type="InterPro" id="IPR006668">
    <property type="entry name" value="Mg_transptr_MgtE_intracell_dom"/>
</dbReference>
<feature type="domain" description="CBS" evidence="11">
    <location>
        <begin position="223"/>
        <end position="279"/>
    </location>
</feature>
<evidence type="ECO:0000313" key="13">
    <source>
        <dbReference type="Proteomes" id="UP001163882"/>
    </source>
</evidence>
<dbReference type="Proteomes" id="UP001163882">
    <property type="component" value="Chromosome"/>
</dbReference>
<feature type="transmembrane region" description="Helical" evidence="9">
    <location>
        <begin position="378"/>
        <end position="398"/>
    </location>
</feature>
<dbReference type="SMART" id="SM00924">
    <property type="entry name" value="MgtE_N"/>
    <property type="match status" value="1"/>
</dbReference>
<organism evidence="12 13">
    <name type="scientific">Pelagibacterium flavum</name>
    <dbReference type="NCBI Taxonomy" id="2984530"/>
    <lineage>
        <taxon>Bacteria</taxon>
        <taxon>Pseudomonadati</taxon>
        <taxon>Pseudomonadota</taxon>
        <taxon>Alphaproteobacteria</taxon>
        <taxon>Hyphomicrobiales</taxon>
        <taxon>Devosiaceae</taxon>
        <taxon>Pelagibacterium</taxon>
    </lineage>
</organism>
<feature type="transmembrane region" description="Helical" evidence="9">
    <location>
        <begin position="443"/>
        <end position="466"/>
    </location>
</feature>
<dbReference type="InterPro" id="IPR006667">
    <property type="entry name" value="SLC41_membr_dom"/>
</dbReference>
<evidence type="ECO:0000256" key="6">
    <source>
        <dbReference type="ARBA" id="ARBA00022989"/>
    </source>
</evidence>
<feature type="transmembrane region" description="Helical" evidence="9">
    <location>
        <begin position="304"/>
        <end position="324"/>
    </location>
</feature>
<keyword evidence="9" id="KW-1003">Cell membrane</keyword>
<gene>
    <name evidence="12" type="primary">mgtE</name>
    <name evidence="12" type="ORF">OF122_09570</name>
</gene>
<dbReference type="InterPro" id="IPR006669">
    <property type="entry name" value="MgtE_transporter"/>
</dbReference>
<keyword evidence="4 9" id="KW-0812">Transmembrane</keyword>
<keyword evidence="8" id="KW-0129">CBS domain</keyword>
<keyword evidence="5 9" id="KW-0460">Magnesium</keyword>
<dbReference type="Pfam" id="PF00571">
    <property type="entry name" value="CBS"/>
    <property type="match status" value="1"/>
</dbReference>
<comment type="subunit">
    <text evidence="9">Homodimer.</text>
</comment>
<evidence type="ECO:0000256" key="8">
    <source>
        <dbReference type="PROSITE-ProRule" id="PRU00703"/>
    </source>
</evidence>
<feature type="region of interest" description="Disordered" evidence="10">
    <location>
        <begin position="1"/>
        <end position="21"/>
    </location>
</feature>
<proteinExistence type="inferred from homology"/>
<dbReference type="NCBIfam" id="TIGR00400">
    <property type="entry name" value="mgtE"/>
    <property type="match status" value="1"/>
</dbReference>
<keyword evidence="3 9" id="KW-0813">Transport</keyword>
<dbReference type="Pfam" id="PF01769">
    <property type="entry name" value="MgtE"/>
    <property type="match status" value="1"/>
</dbReference>
<evidence type="ECO:0000256" key="3">
    <source>
        <dbReference type="ARBA" id="ARBA00022448"/>
    </source>
</evidence>
<dbReference type="InterPro" id="IPR000644">
    <property type="entry name" value="CBS_dom"/>
</dbReference>
<evidence type="ECO:0000259" key="11">
    <source>
        <dbReference type="PROSITE" id="PS51371"/>
    </source>
</evidence>
<keyword evidence="13" id="KW-1185">Reference proteome</keyword>
<name>A0ABY6IWD0_9HYPH</name>
<comment type="similarity">
    <text evidence="2 9">Belongs to the SLC41A transporter family.</text>
</comment>
<evidence type="ECO:0000256" key="4">
    <source>
        <dbReference type="ARBA" id="ARBA00022692"/>
    </source>
</evidence>
<dbReference type="PANTHER" id="PTHR43773:SF1">
    <property type="entry name" value="MAGNESIUM TRANSPORTER MGTE"/>
    <property type="match status" value="1"/>
</dbReference>
<dbReference type="EMBL" id="CP107716">
    <property type="protein sequence ID" value="UYQ73985.1"/>
    <property type="molecule type" value="Genomic_DNA"/>
</dbReference>
<dbReference type="SUPFAM" id="SSF158791">
    <property type="entry name" value="MgtE N-terminal domain-like"/>
    <property type="match status" value="1"/>
</dbReference>
<evidence type="ECO:0000256" key="1">
    <source>
        <dbReference type="ARBA" id="ARBA00004141"/>
    </source>
</evidence>
<feature type="transmembrane region" description="Helical" evidence="9">
    <location>
        <begin position="330"/>
        <end position="357"/>
    </location>
</feature>
<dbReference type="Gene3D" id="1.10.357.20">
    <property type="entry name" value="SLC41 divalent cation transporters, integral membrane domain"/>
    <property type="match status" value="1"/>
</dbReference>
<dbReference type="SUPFAM" id="SSF54631">
    <property type="entry name" value="CBS-domain pair"/>
    <property type="match status" value="1"/>
</dbReference>
<evidence type="ECO:0000256" key="7">
    <source>
        <dbReference type="ARBA" id="ARBA00023136"/>
    </source>
</evidence>
<keyword evidence="9" id="KW-0479">Metal-binding</keyword>
<dbReference type="RefSeq" id="WP_264227533.1">
    <property type="nucleotide sequence ID" value="NZ_CP107716.1"/>
</dbReference>
<dbReference type="InterPro" id="IPR038076">
    <property type="entry name" value="MgtE_N_sf"/>
</dbReference>
<dbReference type="Pfam" id="PF03448">
    <property type="entry name" value="MgtE_N"/>
    <property type="match status" value="1"/>
</dbReference>
<dbReference type="Gene3D" id="3.10.580.10">
    <property type="entry name" value="CBS-domain"/>
    <property type="match status" value="1"/>
</dbReference>
<dbReference type="SMART" id="SM00116">
    <property type="entry name" value="CBS"/>
    <property type="match status" value="2"/>
</dbReference>
<dbReference type="InterPro" id="IPR036739">
    <property type="entry name" value="SLC41_membr_dom_sf"/>
</dbReference>
<evidence type="ECO:0000313" key="12">
    <source>
        <dbReference type="EMBL" id="UYQ73985.1"/>
    </source>
</evidence>
<keyword evidence="7 9" id="KW-0472">Membrane</keyword>
<comment type="subcellular location">
    <subcellularLocation>
        <location evidence="9">Cell membrane</location>
        <topology evidence="9">Multi-pass membrane protein</topology>
    </subcellularLocation>
    <subcellularLocation>
        <location evidence="1">Membrane</location>
        <topology evidence="1">Multi-pass membrane protein</topology>
    </subcellularLocation>
</comment>
<evidence type="ECO:0000256" key="10">
    <source>
        <dbReference type="SAM" id="MobiDB-lite"/>
    </source>
</evidence>